<dbReference type="Pfam" id="PF23263">
    <property type="entry name" value="C8-3_MUC4"/>
    <property type="match status" value="1"/>
</dbReference>
<evidence type="ECO:0000256" key="2">
    <source>
        <dbReference type="ARBA" id="ARBA00022692"/>
    </source>
</evidence>
<dbReference type="CDD" id="cd00033">
    <property type="entry name" value="CCP"/>
    <property type="match status" value="1"/>
</dbReference>
<protein>
    <recommendedName>
        <fullName evidence="12">Sushi domain containing 2</fullName>
    </recommendedName>
</protein>
<evidence type="ECO:0000256" key="5">
    <source>
        <dbReference type="ARBA" id="ARBA00023157"/>
    </source>
</evidence>
<evidence type="ECO:0000256" key="3">
    <source>
        <dbReference type="ARBA" id="ARBA00022989"/>
    </source>
</evidence>
<keyword evidence="2 7" id="KW-0812">Transmembrane</keyword>
<evidence type="ECO:0000259" key="8">
    <source>
        <dbReference type="PROSITE" id="PS50856"/>
    </source>
</evidence>
<dbReference type="Proteomes" id="UP000261380">
    <property type="component" value="Unplaced"/>
</dbReference>
<dbReference type="GO" id="GO:0016020">
    <property type="term" value="C:membrane"/>
    <property type="evidence" value="ECO:0007669"/>
    <property type="project" value="UniProtKB-SubCell"/>
</dbReference>
<dbReference type="GeneTree" id="ENSGT00730000110943"/>
<comment type="caution">
    <text evidence="6">Lacks conserved residue(s) required for the propagation of feature annotation.</text>
</comment>
<evidence type="ECO:0000256" key="7">
    <source>
        <dbReference type="SAM" id="Phobius"/>
    </source>
</evidence>
<proteinExistence type="predicted"/>
<comment type="subcellular location">
    <subcellularLocation>
        <location evidence="1">Membrane</location>
    </subcellularLocation>
</comment>
<dbReference type="SMART" id="SM00032">
    <property type="entry name" value="CCP"/>
    <property type="match status" value="1"/>
</dbReference>
<evidence type="ECO:0000256" key="4">
    <source>
        <dbReference type="ARBA" id="ARBA00023136"/>
    </source>
</evidence>
<dbReference type="AlphaFoldDB" id="A0A3B5LNU4"/>
<dbReference type="PANTHER" id="PTHR13802:SF63">
    <property type="entry name" value="SUSHI DOMAIN-CONTAINING PROTEIN 2"/>
    <property type="match status" value="1"/>
</dbReference>
<reference evidence="10" key="1">
    <citation type="submission" date="2025-08" db="UniProtKB">
        <authorList>
            <consortium name="Ensembl"/>
        </authorList>
    </citation>
    <scope>IDENTIFICATION</scope>
</reference>
<accession>A0A3B5LNU4</accession>
<feature type="domain" description="Sushi" evidence="9">
    <location>
        <begin position="468"/>
        <end position="525"/>
    </location>
</feature>
<dbReference type="InterPro" id="IPR051495">
    <property type="entry name" value="Epithelial_Barrier/Signaling"/>
</dbReference>
<evidence type="ECO:0000259" key="9">
    <source>
        <dbReference type="PROSITE" id="PS50923"/>
    </source>
</evidence>
<evidence type="ECO:0000313" key="10">
    <source>
        <dbReference type="Ensembl" id="ENSXCOP00000013753.1"/>
    </source>
</evidence>
<dbReference type="Ensembl" id="ENSXCOT00000013922.1">
    <property type="protein sequence ID" value="ENSXCOP00000013753.1"/>
    <property type="gene ID" value="ENSXCOG00000010408.1"/>
</dbReference>
<keyword evidence="3 7" id="KW-1133">Transmembrane helix</keyword>
<evidence type="ECO:0008006" key="12">
    <source>
        <dbReference type="Google" id="ProtNLM"/>
    </source>
</evidence>
<evidence type="ECO:0000313" key="11">
    <source>
        <dbReference type="Proteomes" id="UP000261380"/>
    </source>
</evidence>
<sequence length="579" mass="65231">PGCRASCSSTLTNCCSDVNQSCFQVLPYSSSMLGGRALRILGLTLPPDGRLLCRFKGEIEQQGIIDEEGHPYCIAPLLYETGWISFDVSTDGTDFNRSGEFLSVHPSKADPTFEVTLVNSTLWQNYGTPNMAGQLRMTWNSSLIKSERVNVELWGYREVSRSPAGSSSLQAEISYLYSLGRNISNTGDFSFIPQPRERFSTWELGNIRITASPKSEGERNVQSLWSGGHVLAWHLEQSFRDDSSAWAQRKCLQWDDLERKLPDFLDELIDCPCSLAQARADTGRFHVSPHTTMYGRGCIRKLFLLRILSKISELRLYDATMTATVLLLVEFSNLTLGLLGRMNSDPSDDLMTRSGEVISSNATLEEIFTFGAEWNISNMSSLFTYDSHYLLDSYFFPLSHDPAFVPAFSLPLKPDDPLAADMLSMCLGEGAQFCIHDTLISRSLAVGNATLRAHQHHQALMEALKPVVSCGWLPAPRNGKKNGTHYLQGKTLGFTCNEGYILYRSTERTCLKEGTWTGEQPYCITAQLLVRPVVTLKYIQMRMRYIFMRQKLRKSTIYILVRFSHPFIFFILSACWLIV</sequence>
<dbReference type="InterPro" id="IPR056619">
    <property type="entry name" value="C8-3_MUC4"/>
</dbReference>
<feature type="domain" description="AMOP" evidence="8">
    <location>
        <begin position="243"/>
        <end position="387"/>
    </location>
</feature>
<evidence type="ECO:0000256" key="1">
    <source>
        <dbReference type="ARBA" id="ARBA00004370"/>
    </source>
</evidence>
<name>A0A3B5LNU4_9TELE</name>
<keyword evidence="11" id="KW-1185">Reference proteome</keyword>
<dbReference type="SUPFAM" id="SSF57535">
    <property type="entry name" value="Complement control module/SCR domain"/>
    <property type="match status" value="1"/>
</dbReference>
<dbReference type="Gene3D" id="2.10.70.10">
    <property type="entry name" value="Complement Module, domain 1"/>
    <property type="match status" value="1"/>
</dbReference>
<dbReference type="Pfam" id="PF00084">
    <property type="entry name" value="Sushi"/>
    <property type="match status" value="1"/>
</dbReference>
<dbReference type="PROSITE" id="PS50923">
    <property type="entry name" value="SUSHI"/>
    <property type="match status" value="1"/>
</dbReference>
<evidence type="ECO:0000256" key="6">
    <source>
        <dbReference type="PROSITE-ProRule" id="PRU00302"/>
    </source>
</evidence>
<organism evidence="10 11">
    <name type="scientific">Xiphophorus couchianus</name>
    <name type="common">Monterrey platyfish</name>
    <dbReference type="NCBI Taxonomy" id="32473"/>
    <lineage>
        <taxon>Eukaryota</taxon>
        <taxon>Metazoa</taxon>
        <taxon>Chordata</taxon>
        <taxon>Craniata</taxon>
        <taxon>Vertebrata</taxon>
        <taxon>Euteleostomi</taxon>
        <taxon>Actinopterygii</taxon>
        <taxon>Neopterygii</taxon>
        <taxon>Teleostei</taxon>
        <taxon>Neoteleostei</taxon>
        <taxon>Acanthomorphata</taxon>
        <taxon>Ovalentaria</taxon>
        <taxon>Atherinomorphae</taxon>
        <taxon>Cyprinodontiformes</taxon>
        <taxon>Poeciliidae</taxon>
        <taxon>Poeciliinae</taxon>
        <taxon>Xiphophorus</taxon>
    </lineage>
</organism>
<keyword evidence="6" id="KW-0768">Sushi</keyword>
<dbReference type="InterPro" id="IPR005533">
    <property type="entry name" value="AMOP_dom"/>
</dbReference>
<feature type="transmembrane region" description="Helical" evidence="7">
    <location>
        <begin position="557"/>
        <end position="578"/>
    </location>
</feature>
<dbReference type="InterPro" id="IPR035976">
    <property type="entry name" value="Sushi/SCR/CCP_sf"/>
</dbReference>
<keyword evidence="5 6" id="KW-1015">Disulfide bond</keyword>
<dbReference type="PROSITE" id="PS50856">
    <property type="entry name" value="AMOP"/>
    <property type="match status" value="1"/>
</dbReference>
<dbReference type="Pfam" id="PF03782">
    <property type="entry name" value="AMOP"/>
    <property type="match status" value="1"/>
</dbReference>
<reference evidence="10" key="2">
    <citation type="submission" date="2025-09" db="UniProtKB">
        <authorList>
            <consortium name="Ensembl"/>
        </authorList>
    </citation>
    <scope>IDENTIFICATION</scope>
</reference>
<dbReference type="PANTHER" id="PTHR13802">
    <property type="entry name" value="MUCIN 4-RELATED"/>
    <property type="match status" value="1"/>
</dbReference>
<dbReference type="InterPro" id="IPR000436">
    <property type="entry name" value="Sushi_SCR_CCP_dom"/>
</dbReference>
<keyword evidence="4 7" id="KW-0472">Membrane</keyword>
<feature type="disulfide bond" evidence="6">
    <location>
        <begin position="496"/>
        <end position="523"/>
    </location>
</feature>